<dbReference type="Pfam" id="PF00082">
    <property type="entry name" value="Peptidase_S8"/>
    <property type="match status" value="1"/>
</dbReference>
<feature type="signal peptide" evidence="9">
    <location>
        <begin position="1"/>
        <end position="24"/>
    </location>
</feature>
<dbReference type="AlphaFoldDB" id="A0A5Q0H5S3"/>
<dbReference type="Gene3D" id="2.60.40.10">
    <property type="entry name" value="Immunoglobulins"/>
    <property type="match status" value="1"/>
</dbReference>
<evidence type="ECO:0000313" key="12">
    <source>
        <dbReference type="Proteomes" id="UP000325787"/>
    </source>
</evidence>
<dbReference type="PROSITE" id="PS00136">
    <property type="entry name" value="SUBTILASE_ASP"/>
    <property type="match status" value="1"/>
</dbReference>
<feature type="region of interest" description="Disordered" evidence="8">
    <location>
        <begin position="354"/>
        <end position="377"/>
    </location>
</feature>
<dbReference type="OrthoDB" id="9795680at2"/>
<evidence type="ECO:0000256" key="7">
    <source>
        <dbReference type="RuleBase" id="RU003355"/>
    </source>
</evidence>
<reference evidence="12" key="1">
    <citation type="journal article" date="2021" name="Curr. Microbiol.">
        <title>Complete genome of nocamycin-producing strain Saccharothrix syringae NRRL B-16468 reveals the biosynthetic potential for secondary metabolites.</title>
        <authorList>
            <person name="Mo X."/>
            <person name="Yang S."/>
        </authorList>
    </citation>
    <scope>NUCLEOTIDE SEQUENCE [LARGE SCALE GENOMIC DNA]</scope>
    <source>
        <strain evidence="12">ATCC 51364 / DSM 43886 / JCM 6844 / KCTC 9398 / NBRC 14523 / NRRL B-16468 / INA 2240</strain>
    </source>
</reference>
<evidence type="ECO:0000256" key="2">
    <source>
        <dbReference type="ARBA" id="ARBA00022670"/>
    </source>
</evidence>
<dbReference type="PROSITE" id="PS00138">
    <property type="entry name" value="SUBTILASE_SER"/>
    <property type="match status" value="1"/>
</dbReference>
<dbReference type="SUPFAM" id="SSF52743">
    <property type="entry name" value="Subtilisin-like"/>
    <property type="match status" value="1"/>
</dbReference>
<dbReference type="PROSITE" id="PS51892">
    <property type="entry name" value="SUBTILASE"/>
    <property type="match status" value="1"/>
</dbReference>
<dbReference type="PRINTS" id="PR00723">
    <property type="entry name" value="SUBTILISIN"/>
</dbReference>
<dbReference type="InterPro" id="IPR013783">
    <property type="entry name" value="Ig-like_fold"/>
</dbReference>
<keyword evidence="2 6" id="KW-0645">Protease</keyword>
<dbReference type="PANTHER" id="PTHR43806:SF11">
    <property type="entry name" value="CEREVISIN-RELATED"/>
    <property type="match status" value="1"/>
</dbReference>
<evidence type="ECO:0000256" key="4">
    <source>
        <dbReference type="ARBA" id="ARBA00022825"/>
    </source>
</evidence>
<evidence type="ECO:0000256" key="3">
    <source>
        <dbReference type="ARBA" id="ARBA00022801"/>
    </source>
</evidence>
<accession>A0A5Q0H5S3</accession>
<evidence type="ECO:0000259" key="10">
    <source>
        <dbReference type="Pfam" id="PF00082"/>
    </source>
</evidence>
<evidence type="ECO:0000256" key="9">
    <source>
        <dbReference type="SAM" id="SignalP"/>
    </source>
</evidence>
<keyword evidence="12" id="KW-1185">Reference proteome</keyword>
<protein>
    <submittedName>
        <fullName evidence="11">Serine protease</fullName>
    </submittedName>
</protein>
<feature type="active site" description="Charge relay system" evidence="5 6">
    <location>
        <position position="416"/>
    </location>
</feature>
<evidence type="ECO:0000256" key="1">
    <source>
        <dbReference type="ARBA" id="ARBA00011073"/>
    </source>
</evidence>
<keyword evidence="4 6" id="KW-0720">Serine protease</keyword>
<dbReference type="InterPro" id="IPR036852">
    <property type="entry name" value="Peptidase_S8/S53_dom_sf"/>
</dbReference>
<evidence type="ECO:0000313" key="11">
    <source>
        <dbReference type="EMBL" id="QFZ21255.1"/>
    </source>
</evidence>
<dbReference type="Gene3D" id="3.40.50.200">
    <property type="entry name" value="Peptidase S8/S53 domain"/>
    <property type="match status" value="1"/>
</dbReference>
<dbReference type="KEGG" id="ssyi:EKG83_31160"/>
<comment type="similarity">
    <text evidence="1 6 7">Belongs to the peptidase S8 family.</text>
</comment>
<dbReference type="EMBL" id="CP034550">
    <property type="protein sequence ID" value="QFZ21255.1"/>
    <property type="molecule type" value="Genomic_DNA"/>
</dbReference>
<evidence type="ECO:0000256" key="5">
    <source>
        <dbReference type="PIRSR" id="PIRSR615500-1"/>
    </source>
</evidence>
<dbReference type="InterPro" id="IPR015500">
    <property type="entry name" value="Peptidase_S8_subtilisin-rel"/>
</dbReference>
<dbReference type="InterPro" id="IPR023827">
    <property type="entry name" value="Peptidase_S8_Asp-AS"/>
</dbReference>
<dbReference type="GO" id="GO:0006508">
    <property type="term" value="P:proteolysis"/>
    <property type="evidence" value="ECO:0007669"/>
    <property type="project" value="UniProtKB-KW"/>
</dbReference>
<dbReference type="InterPro" id="IPR023828">
    <property type="entry name" value="Peptidase_S8_Ser-AS"/>
</dbReference>
<name>A0A5Q0H5S3_SACSY</name>
<dbReference type="InterPro" id="IPR050131">
    <property type="entry name" value="Peptidase_S8_subtilisin-like"/>
</dbReference>
<dbReference type="GO" id="GO:0004252">
    <property type="term" value="F:serine-type endopeptidase activity"/>
    <property type="evidence" value="ECO:0007669"/>
    <property type="project" value="UniProtKB-UniRule"/>
</dbReference>
<proteinExistence type="inferred from homology"/>
<dbReference type="InterPro" id="IPR000209">
    <property type="entry name" value="Peptidase_S8/S53_dom"/>
</dbReference>
<dbReference type="RefSeq" id="WP_033429327.1">
    <property type="nucleotide sequence ID" value="NZ_JNYO01000007.1"/>
</dbReference>
<dbReference type="PROSITE" id="PS00137">
    <property type="entry name" value="SUBTILASE_HIS"/>
    <property type="match status" value="1"/>
</dbReference>
<feature type="chain" id="PRO_5039663033" evidence="9">
    <location>
        <begin position="25"/>
        <end position="1056"/>
    </location>
</feature>
<feature type="active site" description="Charge relay system" evidence="5 6">
    <location>
        <position position="204"/>
    </location>
</feature>
<feature type="active site" description="Charge relay system" evidence="5 6">
    <location>
        <position position="235"/>
    </location>
</feature>
<dbReference type="InterPro" id="IPR022398">
    <property type="entry name" value="Peptidase_S8_His-AS"/>
</dbReference>
<dbReference type="PANTHER" id="PTHR43806">
    <property type="entry name" value="PEPTIDASE S8"/>
    <property type="match status" value="1"/>
</dbReference>
<dbReference type="GO" id="GO:0005975">
    <property type="term" value="P:carbohydrate metabolic process"/>
    <property type="evidence" value="ECO:0007669"/>
    <property type="project" value="UniProtKB-ARBA"/>
</dbReference>
<evidence type="ECO:0000256" key="8">
    <source>
        <dbReference type="SAM" id="MobiDB-lite"/>
    </source>
</evidence>
<gene>
    <name evidence="11" type="ORF">EKG83_31160</name>
</gene>
<evidence type="ECO:0000256" key="6">
    <source>
        <dbReference type="PROSITE-ProRule" id="PRU01240"/>
    </source>
</evidence>
<feature type="domain" description="Peptidase S8/S53" evidence="10">
    <location>
        <begin position="195"/>
        <end position="461"/>
    </location>
</feature>
<dbReference type="Proteomes" id="UP000325787">
    <property type="component" value="Chromosome"/>
</dbReference>
<sequence>MRSPKLVLVPLLVAGLLTAPVAEGAPTAEAGRTGTGVVTGQEVALVTGDRLELLPGSVVRVRPGPGREHVGFLRDGDRVVPADALPLIDSGRLDPRLFDPALLPRDRTAPVIVTDLGTASGEQADARVAAAAVPATDVRELPSVRGAALRPADGFWDWFTRSTASAWLDGVSRPTLDVTVPQIGAPAAWAAGFTGAGVAVGVLDTGVDAGHPDLAGRVVEQADFTGTGTADQVGHGTHVAGIIAGDGAASGGRYRGVAPAATLVSGKVCTAIGCPDSAVIAGMEWIAPRAPVVNMSLGGGYSDGNDPVSRALNELTARHGTLFVVAAGNDRALGQPDPLASVTSPAAADAALAVGSTDRDGGTSPFSPRQPRRGDLAVKPDVAAPGADVVSARVPGTPAGDTAPVDEHYASLSGTSMAAPHVAGTAALLRQRHPGWSADRLKPLLVSTARPTADVFEQGAGRVDAARAVAQDVSASGGVGFGALRWPHDAPVERTVTYRNDGAAPVTLALTTDSPRFTASAPSVHVPAGGTASVTVRLDPAGASGRLGARLTGEAPGVVVRTALTAVLEAETHDLRVTLRGRTGTSASTVVKAVDNATGAAYGIRVVDGVGTVRLPKGRYDVNAVEQSDRNDVTVLAKTGVTVDRATTVALDATAGTPVTTTVDQPGARLVVSELLLVSGTAGRTSGLGWFARPGQRVHLVATPGKVTDHVFSLSYRVELTAPDAEYHLAFLSRGAIPDGRFTAHDRDLARVDARYHAQGAPAESLRLDYAYLDDPGANSGIQEAREHEIPSRRTEFYTAAPGVRWMHLTAVFPPGVEDAENLATYRTYRPGRYETHWNSAPLGPAFGEAELGFGVRRDGGVMSVNLTLLSGGDPDHFTMPPYGMTGTTELLRDGRSLGVSELPGAGLFEVPEEPGTYTLRSTARRSVPWSVIGTAADVTWTFRESGGPAPLLLVRAAADVDEQGRAPAGRVFPVRLVARHQPGAPAARVVALRVESSSDDGVTWRTAPTALTPAGTGVALVTHPAAPGFTSLRITARDADGNSVTQTVVRAYQTR</sequence>
<keyword evidence="3 6" id="KW-0378">Hydrolase</keyword>
<keyword evidence="9" id="KW-0732">Signal</keyword>
<organism evidence="11 12">
    <name type="scientific">Saccharothrix syringae</name>
    <name type="common">Nocardiopsis syringae</name>
    <dbReference type="NCBI Taxonomy" id="103733"/>
    <lineage>
        <taxon>Bacteria</taxon>
        <taxon>Bacillati</taxon>
        <taxon>Actinomycetota</taxon>
        <taxon>Actinomycetes</taxon>
        <taxon>Pseudonocardiales</taxon>
        <taxon>Pseudonocardiaceae</taxon>
        <taxon>Saccharothrix</taxon>
    </lineage>
</organism>